<dbReference type="SUPFAM" id="SSF143100">
    <property type="entry name" value="TTHA1013/TTHA0281-like"/>
    <property type="match status" value="1"/>
</dbReference>
<name>A0A5K7ZHS0_9BACT</name>
<dbReference type="InterPro" id="IPR035069">
    <property type="entry name" value="TTHA1013/TTHA0281-like"/>
</dbReference>
<evidence type="ECO:0000313" key="1">
    <source>
        <dbReference type="EMBL" id="BBO80894.1"/>
    </source>
</evidence>
<organism evidence="1 2">
    <name type="scientific">Desulfosarcina ovata subsp. sediminis</name>
    <dbReference type="NCBI Taxonomy" id="885957"/>
    <lineage>
        <taxon>Bacteria</taxon>
        <taxon>Pseudomonadati</taxon>
        <taxon>Thermodesulfobacteriota</taxon>
        <taxon>Desulfobacteria</taxon>
        <taxon>Desulfobacterales</taxon>
        <taxon>Desulfosarcinaceae</taxon>
        <taxon>Desulfosarcina</taxon>
    </lineage>
</organism>
<sequence length="57" mass="6381">MKVFTAVVEKCPETNLFVGYVPGFPGAHTQAETLDELNPSLSLFSGKLLKNRVFYYI</sequence>
<proteinExistence type="predicted"/>
<reference evidence="1 2" key="1">
    <citation type="submission" date="2019-11" db="EMBL/GenBank/DDBJ databases">
        <title>Comparative genomics of hydrocarbon-degrading Desulfosarcina strains.</title>
        <authorList>
            <person name="Watanabe M."/>
            <person name="Kojima H."/>
            <person name="Fukui M."/>
        </authorList>
    </citation>
    <scope>NUCLEOTIDE SEQUENCE [LARGE SCALE GENOMIC DNA]</scope>
    <source>
        <strain evidence="1 2">28bB2T</strain>
    </source>
</reference>
<dbReference type="Gene3D" id="3.30.160.250">
    <property type="match status" value="1"/>
</dbReference>
<gene>
    <name evidence="1" type="ORF">DSCO28_14600</name>
</gene>
<protein>
    <submittedName>
        <fullName evidence="1">Uncharacterized protein</fullName>
    </submittedName>
</protein>
<dbReference type="EMBL" id="AP021876">
    <property type="protein sequence ID" value="BBO80894.1"/>
    <property type="molecule type" value="Genomic_DNA"/>
</dbReference>
<dbReference type="Proteomes" id="UP000425960">
    <property type="component" value="Chromosome"/>
</dbReference>
<dbReference type="RefSeq" id="WP_155321721.1">
    <property type="nucleotide sequence ID" value="NZ_AP021876.1"/>
</dbReference>
<dbReference type="AlphaFoldDB" id="A0A5K7ZHS0"/>
<evidence type="ECO:0000313" key="2">
    <source>
        <dbReference type="Proteomes" id="UP000425960"/>
    </source>
</evidence>
<dbReference type="KEGG" id="dov:DSCO28_14600"/>
<accession>A0A5K7ZHS0</accession>